<keyword evidence="2" id="KW-1185">Reference proteome</keyword>
<dbReference type="AlphaFoldDB" id="A0AAV7TMM8"/>
<name>A0AAV7TMM8_PLEWA</name>
<comment type="caution">
    <text evidence="1">The sequence shown here is derived from an EMBL/GenBank/DDBJ whole genome shotgun (WGS) entry which is preliminary data.</text>
</comment>
<evidence type="ECO:0000313" key="2">
    <source>
        <dbReference type="Proteomes" id="UP001066276"/>
    </source>
</evidence>
<dbReference type="Proteomes" id="UP001066276">
    <property type="component" value="Chromosome 3_2"/>
</dbReference>
<evidence type="ECO:0000313" key="1">
    <source>
        <dbReference type="EMBL" id="KAJ1177882.1"/>
    </source>
</evidence>
<protein>
    <submittedName>
        <fullName evidence="1">Uncharacterized protein</fullName>
    </submittedName>
</protein>
<organism evidence="1 2">
    <name type="scientific">Pleurodeles waltl</name>
    <name type="common">Iberian ribbed newt</name>
    <dbReference type="NCBI Taxonomy" id="8319"/>
    <lineage>
        <taxon>Eukaryota</taxon>
        <taxon>Metazoa</taxon>
        <taxon>Chordata</taxon>
        <taxon>Craniata</taxon>
        <taxon>Vertebrata</taxon>
        <taxon>Euteleostomi</taxon>
        <taxon>Amphibia</taxon>
        <taxon>Batrachia</taxon>
        <taxon>Caudata</taxon>
        <taxon>Salamandroidea</taxon>
        <taxon>Salamandridae</taxon>
        <taxon>Pleurodelinae</taxon>
        <taxon>Pleurodeles</taxon>
    </lineage>
</organism>
<dbReference type="EMBL" id="JANPWB010000006">
    <property type="protein sequence ID" value="KAJ1177882.1"/>
    <property type="molecule type" value="Genomic_DNA"/>
</dbReference>
<sequence>MNMRLSSCNVLKMKQYPSCPQAAPASRGSALFPLDRCSAAFLAAALWGLMRPPVTSTADGRGKETRRSLVSCAGTRTCLGKD</sequence>
<proteinExistence type="predicted"/>
<gene>
    <name evidence="1" type="ORF">NDU88_003134</name>
</gene>
<reference evidence="1" key="1">
    <citation type="journal article" date="2022" name="bioRxiv">
        <title>Sequencing and chromosome-scale assembly of the giantPleurodeles waltlgenome.</title>
        <authorList>
            <person name="Brown T."/>
            <person name="Elewa A."/>
            <person name="Iarovenko S."/>
            <person name="Subramanian E."/>
            <person name="Araus A.J."/>
            <person name="Petzold A."/>
            <person name="Susuki M."/>
            <person name="Suzuki K.-i.T."/>
            <person name="Hayashi T."/>
            <person name="Toyoda A."/>
            <person name="Oliveira C."/>
            <person name="Osipova E."/>
            <person name="Leigh N.D."/>
            <person name="Simon A."/>
            <person name="Yun M.H."/>
        </authorList>
    </citation>
    <scope>NUCLEOTIDE SEQUENCE</scope>
    <source>
        <strain evidence="1">20211129_DDA</strain>
        <tissue evidence="1">Liver</tissue>
    </source>
</reference>
<accession>A0AAV7TMM8</accession>